<dbReference type="OrthoDB" id="7863632at2759"/>
<reference evidence="4" key="1">
    <citation type="submission" date="2025-08" db="UniProtKB">
        <authorList>
            <consortium name="RefSeq"/>
        </authorList>
    </citation>
    <scope>IDENTIFICATION</scope>
    <source>
        <strain evidence="4">15085-1641.00</strain>
        <tissue evidence="4">Whole body</tissue>
    </source>
</reference>
<protein>
    <submittedName>
        <fullName evidence="4">Uncharacterized protein LOC111591963</fullName>
    </submittedName>
</protein>
<keyword evidence="3" id="KW-1185">Reference proteome</keyword>
<evidence type="ECO:0000256" key="2">
    <source>
        <dbReference type="SAM" id="SignalP"/>
    </source>
</evidence>
<dbReference type="AlphaFoldDB" id="A0A6J1L050"/>
<feature type="chain" id="PRO_5026902312" evidence="2">
    <location>
        <begin position="21"/>
        <end position="425"/>
    </location>
</feature>
<dbReference type="InterPro" id="IPR008388">
    <property type="entry name" value="Ac45_acc_su"/>
</dbReference>
<sequence length="425" mass="48484">MKILLIVKIIVLMAAMEASGQLSSTPPVVIWGAKLPEPSSIFKTIKSKLLADRLRPLLQDHMLIAYFAPLLTAKDLSCLESDSFAYLRKEEPRTYYNKVHDPLLALETLLALHKQPLVWSRRDKMLQLPCKKGHIYAYNFNSQNLSEHDKFMESVVSDLTACQLVQLYTAHGEQTEELARRLRRIDRLAMRRQLAEEAAENLQMRSGFSFSGRNANPENRNQSVVILRHPQAIVGLSMIVNALEIRVGLSVYYEREYIYMSEQDSSLEVKMNDDSDIKKGVALIISTPKENLHIILSNVVGNWRLKKLDFMNVTYRPRDLIFYSTQFSFCCQSLNAYSKMGGRISMHSFSMDVILADNISALDPDYITKPCWSCESYLTPGLTQAIFTVTILVIIFGVGISLFFNMGLNYRLPHGNEPDPFIKFH</sequence>
<proteinExistence type="predicted"/>
<dbReference type="GO" id="GO:0030641">
    <property type="term" value="P:regulation of cellular pH"/>
    <property type="evidence" value="ECO:0007669"/>
    <property type="project" value="TreeGrafter"/>
</dbReference>
<organism evidence="3 4">
    <name type="scientific">Drosophila hydei</name>
    <name type="common">Fruit fly</name>
    <dbReference type="NCBI Taxonomy" id="7224"/>
    <lineage>
        <taxon>Eukaryota</taxon>
        <taxon>Metazoa</taxon>
        <taxon>Ecdysozoa</taxon>
        <taxon>Arthropoda</taxon>
        <taxon>Hexapoda</taxon>
        <taxon>Insecta</taxon>
        <taxon>Pterygota</taxon>
        <taxon>Neoptera</taxon>
        <taxon>Endopterygota</taxon>
        <taxon>Diptera</taxon>
        <taxon>Brachycera</taxon>
        <taxon>Muscomorpha</taxon>
        <taxon>Ephydroidea</taxon>
        <taxon>Drosophilidae</taxon>
        <taxon>Drosophila</taxon>
    </lineage>
</organism>
<keyword evidence="2" id="KW-0732">Signal</keyword>
<dbReference type="PANTHER" id="PTHR12471:SF7">
    <property type="entry name" value="V-TYPE PROTON ATPASE SUBUNIT S1"/>
    <property type="match status" value="1"/>
</dbReference>
<dbReference type="GO" id="GO:0001671">
    <property type="term" value="F:ATPase activator activity"/>
    <property type="evidence" value="ECO:0007669"/>
    <property type="project" value="TreeGrafter"/>
</dbReference>
<dbReference type="KEGG" id="dhe:111591963"/>
<name>A0A6J1L050_DROHY</name>
<accession>A0A6J1L050</accession>
<keyword evidence="1" id="KW-0812">Transmembrane</keyword>
<dbReference type="PANTHER" id="PTHR12471">
    <property type="entry name" value="VACUOLAR ATP SYNTHASE SUBUNIT S1"/>
    <property type="match status" value="1"/>
</dbReference>
<keyword evidence="1" id="KW-1133">Transmembrane helix</keyword>
<dbReference type="GeneID" id="111591963"/>
<dbReference type="RefSeq" id="XP_023159674.2">
    <property type="nucleotide sequence ID" value="XM_023303906.2"/>
</dbReference>
<gene>
    <name evidence="4" type="primary">LOC111591963</name>
</gene>
<feature type="signal peptide" evidence="2">
    <location>
        <begin position="1"/>
        <end position="20"/>
    </location>
</feature>
<keyword evidence="1" id="KW-0472">Membrane</keyword>
<feature type="transmembrane region" description="Helical" evidence="1">
    <location>
        <begin position="385"/>
        <end position="404"/>
    </location>
</feature>
<evidence type="ECO:0000313" key="3">
    <source>
        <dbReference type="Proteomes" id="UP000504633"/>
    </source>
</evidence>
<evidence type="ECO:0000256" key="1">
    <source>
        <dbReference type="SAM" id="Phobius"/>
    </source>
</evidence>
<evidence type="ECO:0000313" key="4">
    <source>
        <dbReference type="RefSeq" id="XP_023159674.2"/>
    </source>
</evidence>
<dbReference type="GO" id="GO:0033176">
    <property type="term" value="C:proton-transporting V-type ATPase complex"/>
    <property type="evidence" value="ECO:0007669"/>
    <property type="project" value="TreeGrafter"/>
</dbReference>
<dbReference type="OMA" id="DINCDVC"/>
<dbReference type="Proteomes" id="UP000504633">
    <property type="component" value="Unplaced"/>
</dbReference>